<comment type="caution">
    <text evidence="2">The sequence shown here is derived from an EMBL/GenBank/DDBJ whole genome shotgun (WGS) entry which is preliminary data.</text>
</comment>
<keyword evidence="3" id="KW-1185">Reference proteome</keyword>
<evidence type="ECO:0000313" key="2">
    <source>
        <dbReference type="EMBL" id="GGC47751.1"/>
    </source>
</evidence>
<dbReference type="Pfam" id="PF13924">
    <property type="entry name" value="Lipocalin_5"/>
    <property type="match status" value="1"/>
</dbReference>
<dbReference type="Proteomes" id="UP000636010">
    <property type="component" value="Unassembled WGS sequence"/>
</dbReference>
<sequence length="146" mass="16766">MKMKSIKEQIIGTWKFVSWVYTNEKNETVHYFEEGSEGVLMYDEAGNMNAQIMRPGRSTFKSGAIAGGTKEETKEAFDSYLAYFGKYYETEPGKIIHKVEGALFPNWLGNEQIRYGEIVDDKLIIKTQPISAPYGEIVFTVTWKRK</sequence>
<evidence type="ECO:0000313" key="3">
    <source>
        <dbReference type="Proteomes" id="UP000636010"/>
    </source>
</evidence>
<accession>A0ABQ1MWF9</accession>
<feature type="domain" description="Lipocalin-like" evidence="1">
    <location>
        <begin position="11"/>
        <end position="145"/>
    </location>
</feature>
<evidence type="ECO:0000259" key="1">
    <source>
        <dbReference type="Pfam" id="PF13924"/>
    </source>
</evidence>
<dbReference type="InterPro" id="IPR024311">
    <property type="entry name" value="Lipocalin-like"/>
</dbReference>
<proteinExistence type="predicted"/>
<organism evidence="2 3">
    <name type="scientific">Marivirga lumbricoides</name>
    <dbReference type="NCBI Taxonomy" id="1046115"/>
    <lineage>
        <taxon>Bacteria</taxon>
        <taxon>Pseudomonadati</taxon>
        <taxon>Bacteroidota</taxon>
        <taxon>Cytophagia</taxon>
        <taxon>Cytophagales</taxon>
        <taxon>Marivirgaceae</taxon>
        <taxon>Marivirga</taxon>
    </lineage>
</organism>
<gene>
    <name evidence="2" type="ORF">GCM10011506_36690</name>
</gene>
<protein>
    <recommendedName>
        <fullName evidence="1">Lipocalin-like domain-containing protein</fullName>
    </recommendedName>
</protein>
<reference evidence="3" key="1">
    <citation type="journal article" date="2019" name="Int. J. Syst. Evol. Microbiol.">
        <title>The Global Catalogue of Microorganisms (GCM) 10K type strain sequencing project: providing services to taxonomists for standard genome sequencing and annotation.</title>
        <authorList>
            <consortium name="The Broad Institute Genomics Platform"/>
            <consortium name="The Broad Institute Genome Sequencing Center for Infectious Disease"/>
            <person name="Wu L."/>
            <person name="Ma J."/>
        </authorList>
    </citation>
    <scope>NUCLEOTIDE SEQUENCE [LARGE SCALE GENOMIC DNA]</scope>
    <source>
        <strain evidence="3">CGMCC 1.10832</strain>
    </source>
</reference>
<dbReference type="EMBL" id="BMEC01000013">
    <property type="protein sequence ID" value="GGC47751.1"/>
    <property type="molecule type" value="Genomic_DNA"/>
</dbReference>
<name>A0ABQ1MWF9_9BACT</name>